<evidence type="ECO:0000313" key="2">
    <source>
        <dbReference type="Proteomes" id="UP000016932"/>
    </source>
</evidence>
<reference evidence="1 2" key="1">
    <citation type="journal article" date="2012" name="PLoS Pathog.">
        <title>Diverse lifestyles and strategies of plant pathogenesis encoded in the genomes of eighteen Dothideomycetes fungi.</title>
        <authorList>
            <person name="Ohm R.A."/>
            <person name="Feau N."/>
            <person name="Henrissat B."/>
            <person name="Schoch C.L."/>
            <person name="Horwitz B.A."/>
            <person name="Barry K.W."/>
            <person name="Condon B.J."/>
            <person name="Copeland A.C."/>
            <person name="Dhillon B."/>
            <person name="Glaser F."/>
            <person name="Hesse C.N."/>
            <person name="Kosti I."/>
            <person name="LaButti K."/>
            <person name="Lindquist E.A."/>
            <person name="Lucas S."/>
            <person name="Salamov A.A."/>
            <person name="Bradshaw R.E."/>
            <person name="Ciuffetti L."/>
            <person name="Hamelin R.C."/>
            <person name="Kema G.H.J."/>
            <person name="Lawrence C."/>
            <person name="Scott J.A."/>
            <person name="Spatafora J.W."/>
            <person name="Turgeon B.G."/>
            <person name="de Wit P.J.G.M."/>
            <person name="Zhong S."/>
            <person name="Goodwin S.B."/>
            <person name="Grigoriev I.V."/>
        </authorList>
    </citation>
    <scope>NUCLEOTIDE SEQUENCE [LARGE SCALE GENOMIC DNA]</scope>
    <source>
        <strain evidence="1 2">CIRAD86</strain>
    </source>
</reference>
<keyword evidence="2" id="KW-1185">Reference proteome</keyword>
<dbReference type="GeneID" id="19332332"/>
<dbReference type="KEGG" id="pfj:MYCFIDRAFT_169201"/>
<gene>
    <name evidence="1" type="ORF">MYCFIDRAFT_169201</name>
</gene>
<sequence>MEGAVTEGRFSDSSTSSRKRHALRRSLLPTLFTYQPVRDLGAIELVRARRVNNNCRRVYAKASTAASTERGLGTPQLESYFFYAFACVQCECSGQDQARHLILQARLDTVPLNFKLPRTNPRMTQRFLLGPFCWLFPEKPPRVVLIPLVLKRQGRGFDPLIDHCFLPSFALQLSRALHPVDQYPGSNTHIFGIDEDSRFQDTYDTSLEWWEEECHREKPPRLDTEEVLLTSSVERLDPSLVSRKSYN</sequence>
<dbReference type="VEuPathDB" id="FungiDB:MYCFIDRAFT_169201"/>
<dbReference type="AlphaFoldDB" id="N1Q8Z3"/>
<organism evidence="1 2">
    <name type="scientific">Pseudocercospora fijiensis (strain CIRAD86)</name>
    <name type="common">Black leaf streak disease fungus</name>
    <name type="synonym">Mycosphaerella fijiensis</name>
    <dbReference type="NCBI Taxonomy" id="383855"/>
    <lineage>
        <taxon>Eukaryota</taxon>
        <taxon>Fungi</taxon>
        <taxon>Dikarya</taxon>
        <taxon>Ascomycota</taxon>
        <taxon>Pezizomycotina</taxon>
        <taxon>Dothideomycetes</taxon>
        <taxon>Dothideomycetidae</taxon>
        <taxon>Mycosphaerellales</taxon>
        <taxon>Mycosphaerellaceae</taxon>
        <taxon>Pseudocercospora</taxon>
    </lineage>
</organism>
<accession>N1Q8Z3</accession>
<dbReference type="RefSeq" id="XP_007920830.1">
    <property type="nucleotide sequence ID" value="XM_007922639.1"/>
</dbReference>
<protein>
    <submittedName>
        <fullName evidence="1">Uncharacterized protein</fullName>
    </submittedName>
</protein>
<dbReference type="EMBL" id="KB446555">
    <property type="protein sequence ID" value="EME87358.1"/>
    <property type="molecule type" value="Genomic_DNA"/>
</dbReference>
<evidence type="ECO:0000313" key="1">
    <source>
        <dbReference type="EMBL" id="EME87358.1"/>
    </source>
</evidence>
<proteinExistence type="predicted"/>
<dbReference type="Proteomes" id="UP000016932">
    <property type="component" value="Unassembled WGS sequence"/>
</dbReference>
<name>N1Q8Z3_PSEFD</name>
<dbReference type="HOGENOM" id="CLU_1124955_0_0_1"/>